<keyword evidence="3" id="KW-0540">Nuclease</keyword>
<dbReference type="InterPro" id="IPR008201">
    <property type="entry name" value="HepT-like"/>
</dbReference>
<dbReference type="PANTHER" id="PTHR34139">
    <property type="entry name" value="UPF0331 PROTEIN MJ0127"/>
    <property type="match status" value="1"/>
</dbReference>
<accession>A0A235HFB6</accession>
<keyword evidence="5" id="KW-0378">Hydrolase</keyword>
<dbReference type="GO" id="GO:0016787">
    <property type="term" value="F:hydrolase activity"/>
    <property type="evidence" value="ECO:0007669"/>
    <property type="project" value="UniProtKB-KW"/>
</dbReference>
<dbReference type="EMBL" id="NOWT01000007">
    <property type="protein sequence ID" value="OYD84509.1"/>
    <property type="molecule type" value="Genomic_DNA"/>
</dbReference>
<keyword evidence="4" id="KW-0547">Nucleotide-binding</keyword>
<dbReference type="GO" id="GO:0004540">
    <property type="term" value="F:RNA nuclease activity"/>
    <property type="evidence" value="ECO:0007669"/>
    <property type="project" value="InterPro"/>
</dbReference>
<dbReference type="Proteomes" id="UP000215367">
    <property type="component" value="Unassembled WGS sequence"/>
</dbReference>
<dbReference type="InterPro" id="IPR051813">
    <property type="entry name" value="HepT_RNase_toxin"/>
</dbReference>
<dbReference type="GO" id="GO:0110001">
    <property type="term" value="C:toxin-antitoxin complex"/>
    <property type="evidence" value="ECO:0007669"/>
    <property type="project" value="InterPro"/>
</dbReference>
<evidence type="ECO:0000256" key="2">
    <source>
        <dbReference type="ARBA" id="ARBA00022649"/>
    </source>
</evidence>
<gene>
    <name evidence="6" type="ORF">CHT98_10685</name>
</gene>
<dbReference type="RefSeq" id="WP_094303190.1">
    <property type="nucleotide sequence ID" value="NZ_NOWT01000007.1"/>
</dbReference>
<dbReference type="Pfam" id="PF01934">
    <property type="entry name" value="HepT-like"/>
    <property type="match status" value="1"/>
</dbReference>
<reference evidence="6 7" key="1">
    <citation type="submission" date="2017-07" db="EMBL/GenBank/DDBJ databases">
        <title>Whole genome sequence of Azospirillum brasilense 2A1, a potential biofertilizer strain.</title>
        <authorList>
            <person name="Fontana C.A."/>
            <person name="Toffoli L.M."/>
            <person name="Salazar S.M."/>
            <person name="Puglisi E."/>
            <person name="Pedraza R."/>
            <person name="Bassi D."/>
            <person name="Cocconcelli P.S."/>
        </authorList>
    </citation>
    <scope>NUCLEOTIDE SEQUENCE [LARGE SCALE GENOMIC DNA]</scope>
    <source>
        <strain evidence="6 7">2A1</strain>
    </source>
</reference>
<evidence type="ECO:0000256" key="4">
    <source>
        <dbReference type="ARBA" id="ARBA00022741"/>
    </source>
</evidence>
<name>A0A235HFB6_AZOBR</name>
<evidence type="ECO:0000256" key="5">
    <source>
        <dbReference type="ARBA" id="ARBA00022801"/>
    </source>
</evidence>
<evidence type="ECO:0000313" key="6">
    <source>
        <dbReference type="EMBL" id="OYD84509.1"/>
    </source>
</evidence>
<proteinExistence type="predicted"/>
<protein>
    <submittedName>
        <fullName evidence="6">DUF86 domain-containing protein</fullName>
    </submittedName>
</protein>
<dbReference type="GO" id="GO:0000166">
    <property type="term" value="F:nucleotide binding"/>
    <property type="evidence" value="ECO:0007669"/>
    <property type="project" value="UniProtKB-KW"/>
</dbReference>
<keyword evidence="2" id="KW-1277">Toxin-antitoxin system</keyword>
<evidence type="ECO:0000256" key="1">
    <source>
        <dbReference type="ARBA" id="ARBA00022553"/>
    </source>
</evidence>
<dbReference type="PANTHER" id="PTHR34139:SF1">
    <property type="entry name" value="RNASE MJ1380-RELATED"/>
    <property type="match status" value="1"/>
</dbReference>
<organism evidence="6 7">
    <name type="scientific">Azospirillum brasilense</name>
    <dbReference type="NCBI Taxonomy" id="192"/>
    <lineage>
        <taxon>Bacteria</taxon>
        <taxon>Pseudomonadati</taxon>
        <taxon>Pseudomonadota</taxon>
        <taxon>Alphaproteobacteria</taxon>
        <taxon>Rhodospirillales</taxon>
        <taxon>Azospirillaceae</taxon>
        <taxon>Azospirillum</taxon>
    </lineage>
</organism>
<evidence type="ECO:0000256" key="3">
    <source>
        <dbReference type="ARBA" id="ARBA00022722"/>
    </source>
</evidence>
<evidence type="ECO:0000313" key="7">
    <source>
        <dbReference type="Proteomes" id="UP000215367"/>
    </source>
</evidence>
<keyword evidence="1" id="KW-0597">Phosphoprotein</keyword>
<comment type="caution">
    <text evidence="6">The sequence shown here is derived from an EMBL/GenBank/DDBJ whole genome shotgun (WGS) entry which is preliminary data.</text>
</comment>
<sequence length="118" mass="13426">MTADRAYLEHIREAIRRVMEYTATGRDDFFTRTLLQDGVIRNLEIIGEATKKLSPELRSQHSDLPWKNMAALRDVLIHNYLGVDLAIVWDVVVHRLPDVDHRIAAILNASVEDPNAAP</sequence>
<dbReference type="AlphaFoldDB" id="A0A235HFB6"/>